<dbReference type="PANTHER" id="PTHR36842:SF1">
    <property type="entry name" value="PROTEIN TOLB"/>
    <property type="match status" value="1"/>
</dbReference>
<evidence type="ECO:0000256" key="1">
    <source>
        <dbReference type="ARBA" id="ARBA00009820"/>
    </source>
</evidence>
<accession>A0A017RYX6</accession>
<protein>
    <recommendedName>
        <fullName evidence="4">Dipeptidylpeptidase IV N-terminal domain-containing protein</fullName>
    </recommendedName>
</protein>
<dbReference type="PANTHER" id="PTHR36842">
    <property type="entry name" value="PROTEIN TOLB HOMOLOG"/>
    <property type="match status" value="1"/>
</dbReference>
<dbReference type="OrthoDB" id="108903at2"/>
<comment type="caution">
    <text evidence="2">The sequence shown here is derived from an EMBL/GenBank/DDBJ whole genome shotgun (WGS) entry which is preliminary data.</text>
</comment>
<proteinExistence type="inferred from homology"/>
<reference evidence="2 3" key="1">
    <citation type="journal article" date="2014" name="Genome Announc.">
        <title>Draft Genome Sequence of Fervidicella metallireducens Strain AeBT, an Iron-Reducing Thermoanaerobe from the Great Artesian Basin.</title>
        <authorList>
            <person name="Patel B.K."/>
        </authorList>
    </citation>
    <scope>NUCLEOTIDE SEQUENCE [LARGE SCALE GENOMIC DNA]</scope>
    <source>
        <strain evidence="2 3">AeB</strain>
    </source>
</reference>
<evidence type="ECO:0000313" key="2">
    <source>
        <dbReference type="EMBL" id="EYE89584.1"/>
    </source>
</evidence>
<dbReference type="RefSeq" id="WP_035377565.1">
    <property type="nucleotide sequence ID" value="NZ_AZQP01000003.1"/>
</dbReference>
<gene>
    <name evidence="2" type="ORF">Q428_01660</name>
</gene>
<keyword evidence="3" id="KW-1185">Reference proteome</keyword>
<organism evidence="2 3">
    <name type="scientific">Fervidicella metallireducens AeB</name>
    <dbReference type="NCBI Taxonomy" id="1403537"/>
    <lineage>
        <taxon>Bacteria</taxon>
        <taxon>Bacillati</taxon>
        <taxon>Bacillota</taxon>
        <taxon>Clostridia</taxon>
        <taxon>Eubacteriales</taxon>
        <taxon>Clostridiaceae</taxon>
        <taxon>Fervidicella</taxon>
    </lineage>
</organism>
<dbReference type="EMBL" id="AZQP01000003">
    <property type="protein sequence ID" value="EYE89584.1"/>
    <property type="molecule type" value="Genomic_DNA"/>
</dbReference>
<comment type="similarity">
    <text evidence="1">Belongs to the TolB family.</text>
</comment>
<evidence type="ECO:0000313" key="3">
    <source>
        <dbReference type="Proteomes" id="UP000019681"/>
    </source>
</evidence>
<dbReference type="Gene3D" id="2.120.10.30">
    <property type="entry name" value="TolB, C-terminal domain"/>
    <property type="match status" value="2"/>
</dbReference>
<dbReference type="InterPro" id="IPR011659">
    <property type="entry name" value="WD40"/>
</dbReference>
<name>A0A017RYX6_9CLOT</name>
<dbReference type="SUPFAM" id="SSF69304">
    <property type="entry name" value="Tricorn protease N-terminal domain"/>
    <property type="match status" value="1"/>
</dbReference>
<dbReference type="STRING" id="1403537.Q428_01660"/>
<evidence type="ECO:0008006" key="4">
    <source>
        <dbReference type="Google" id="ProtNLM"/>
    </source>
</evidence>
<dbReference type="AlphaFoldDB" id="A0A017RYX6"/>
<dbReference type="InterPro" id="IPR011042">
    <property type="entry name" value="6-blade_b-propeller_TolB-like"/>
</dbReference>
<sequence>MKKSRILIFLIALLLIIPMYIQMKTSKDMEAGSEEFSSIEGEVIYGIANASGEINKIDVDRKNRRMLFDKRYEFARGKMDKIIFFTENDTSEGIYLLDVNKKENILLAENYILDSQPEFSPERNKAVFLAHKKGSNSKYVFLLDLQTNNIERIDGLSGEIKHISFLNEDTILYSKRLPGELETVFQIHSYSFNDKIETRLINSSSNDINAVAAPNGKFITFLSDRRGNYNLYIINLSNSEIKEINVEDGVYGGSISWSPDSKKILYVTLGDKGNTIIKLSNLENDKTENVGYGYIPSFTKDGKHILYADYKRDTKMQEIYIKNIETKKTIKVVEFFQERVYSRCINLLYFIEK</sequence>
<dbReference type="Proteomes" id="UP000019681">
    <property type="component" value="Unassembled WGS sequence"/>
</dbReference>
<dbReference type="Pfam" id="PF07676">
    <property type="entry name" value="PD40"/>
    <property type="match status" value="3"/>
</dbReference>